<protein>
    <submittedName>
        <fullName evidence="2">Class I SAM-dependent methyltransferase</fullName>
    </submittedName>
</protein>
<keyword evidence="2" id="KW-0489">Methyltransferase</keyword>
<gene>
    <name evidence="2" type="ORF">IPO85_07900</name>
</gene>
<dbReference type="AlphaFoldDB" id="A0A9D7S7M5"/>
<sequence>MRYHLFEFEDLKWFPNSIREGGTDYLRYFLNAVEFYKPIIPLISETLCEIKEHHIIDLCSGGGGAIEQINKELQKNSKEPITITLTDKFPNTNAYKHLKEKNKNQIDFLDDSIDAKNVPEDLKGLRTMFSAIHHFDPDTIIKILKNSVEHNAGICFFDGGDKNIFTILGIIMFHPIAFLLCTPFFKPFKFSRLFFTYVIPLIPLTTVWDGCISILRLYSPNELLGFAKQVENNNYLWKSGKVRNKLGMNITYLIGYPNINKE</sequence>
<keyword evidence="1" id="KW-0472">Membrane</keyword>
<proteinExistence type="predicted"/>
<keyword evidence="1" id="KW-0812">Transmembrane</keyword>
<organism evidence="2 3">
    <name type="scientific">Candidatus Defluviibacterium haderslevense</name>
    <dbReference type="NCBI Taxonomy" id="2981993"/>
    <lineage>
        <taxon>Bacteria</taxon>
        <taxon>Pseudomonadati</taxon>
        <taxon>Bacteroidota</taxon>
        <taxon>Saprospiria</taxon>
        <taxon>Saprospirales</taxon>
        <taxon>Saprospiraceae</taxon>
        <taxon>Candidatus Defluviibacterium</taxon>
    </lineage>
</organism>
<dbReference type="GO" id="GO:0032259">
    <property type="term" value="P:methylation"/>
    <property type="evidence" value="ECO:0007669"/>
    <property type="project" value="UniProtKB-KW"/>
</dbReference>
<dbReference type="GO" id="GO:0008168">
    <property type="term" value="F:methyltransferase activity"/>
    <property type="evidence" value="ECO:0007669"/>
    <property type="project" value="UniProtKB-KW"/>
</dbReference>
<keyword evidence="1" id="KW-1133">Transmembrane helix</keyword>
<feature type="transmembrane region" description="Helical" evidence="1">
    <location>
        <begin position="197"/>
        <end position="218"/>
    </location>
</feature>
<evidence type="ECO:0000256" key="1">
    <source>
        <dbReference type="SAM" id="Phobius"/>
    </source>
</evidence>
<accession>A0A9D7S7M5</accession>
<reference evidence="2 3" key="1">
    <citation type="submission" date="2020-10" db="EMBL/GenBank/DDBJ databases">
        <title>Connecting structure to function with the recovery of over 1000 high-quality activated sludge metagenome-assembled genomes encoding full-length rRNA genes using long-read sequencing.</title>
        <authorList>
            <person name="Singleton C.M."/>
            <person name="Petriglieri F."/>
            <person name="Kristensen J.M."/>
            <person name="Kirkegaard R.H."/>
            <person name="Michaelsen T.Y."/>
            <person name="Andersen M.H."/>
            <person name="Karst S.M."/>
            <person name="Dueholm M.S."/>
            <person name="Nielsen P.H."/>
            <person name="Albertsen M."/>
        </authorList>
    </citation>
    <scope>NUCLEOTIDE SEQUENCE [LARGE SCALE GENOMIC DNA]</scope>
    <source>
        <strain evidence="2">Ribe_18-Q3-R11-54_BAT3C.373</strain>
    </source>
</reference>
<comment type="caution">
    <text evidence="2">The sequence shown here is derived from an EMBL/GenBank/DDBJ whole genome shotgun (WGS) entry which is preliminary data.</text>
</comment>
<dbReference type="Proteomes" id="UP000808349">
    <property type="component" value="Unassembled WGS sequence"/>
</dbReference>
<evidence type="ECO:0000313" key="3">
    <source>
        <dbReference type="Proteomes" id="UP000808349"/>
    </source>
</evidence>
<name>A0A9D7S7M5_9BACT</name>
<keyword evidence="2" id="KW-0808">Transferase</keyword>
<evidence type="ECO:0000313" key="2">
    <source>
        <dbReference type="EMBL" id="MBK9717422.1"/>
    </source>
</evidence>
<dbReference type="EMBL" id="JADKFW010000004">
    <property type="protein sequence ID" value="MBK9717422.1"/>
    <property type="molecule type" value="Genomic_DNA"/>
</dbReference>
<feature type="transmembrane region" description="Helical" evidence="1">
    <location>
        <begin position="164"/>
        <end position="185"/>
    </location>
</feature>